<dbReference type="Proteomes" id="UP001283361">
    <property type="component" value="Unassembled WGS sequence"/>
</dbReference>
<dbReference type="GO" id="GO:0005175">
    <property type="term" value="F:CD27 receptor binding"/>
    <property type="evidence" value="ECO:0007669"/>
    <property type="project" value="TreeGrafter"/>
</dbReference>
<evidence type="ECO:0000313" key="1">
    <source>
        <dbReference type="EMBL" id="KAK3737902.1"/>
    </source>
</evidence>
<evidence type="ECO:0000313" key="2">
    <source>
        <dbReference type="Proteomes" id="UP001283361"/>
    </source>
</evidence>
<keyword evidence="2" id="KW-1185">Reference proteome</keyword>
<gene>
    <name evidence="1" type="ORF">RRG08_028527</name>
</gene>
<reference evidence="1" key="1">
    <citation type="journal article" date="2023" name="G3 (Bethesda)">
        <title>A reference genome for the long-term kleptoplast-retaining sea slug Elysia crispata morphotype clarki.</title>
        <authorList>
            <person name="Eastman K.E."/>
            <person name="Pendleton A.L."/>
            <person name="Shaikh M.A."/>
            <person name="Suttiyut T."/>
            <person name="Ogas R."/>
            <person name="Tomko P."/>
            <person name="Gavelis G."/>
            <person name="Widhalm J.R."/>
            <person name="Wisecaver J.H."/>
        </authorList>
    </citation>
    <scope>NUCLEOTIDE SEQUENCE</scope>
    <source>
        <strain evidence="1">ECLA1</strain>
    </source>
</reference>
<accession>A0AAE1CUY3</accession>
<dbReference type="AlphaFoldDB" id="A0AAE1CUY3"/>
<comment type="caution">
    <text evidence="1">The sequence shown here is derived from an EMBL/GenBank/DDBJ whole genome shotgun (WGS) entry which is preliminary data.</text>
</comment>
<protein>
    <recommendedName>
        <fullName evidence="3">Apoptosis regulatory protein Siva</fullName>
    </recommendedName>
</protein>
<name>A0AAE1CUY3_9GAST</name>
<dbReference type="EMBL" id="JAWDGP010006611">
    <property type="protein sequence ID" value="KAK3737902.1"/>
    <property type="molecule type" value="Genomic_DNA"/>
</dbReference>
<dbReference type="PANTHER" id="PTHR14365">
    <property type="entry name" value="APOPTOSIS REGULATORY PROTEIN SIVA"/>
    <property type="match status" value="1"/>
</dbReference>
<dbReference type="GO" id="GO:0097191">
    <property type="term" value="P:extrinsic apoptotic signaling pathway"/>
    <property type="evidence" value="ECO:0007669"/>
    <property type="project" value="TreeGrafter"/>
</dbReference>
<dbReference type="InterPro" id="IPR022773">
    <property type="entry name" value="Siva"/>
</dbReference>
<proteinExistence type="predicted"/>
<dbReference type="Pfam" id="PF05458">
    <property type="entry name" value="Siva"/>
    <property type="match status" value="2"/>
</dbReference>
<sequence>MPKRNNPFGDHSSLQLKTHVGEKEVDTGVCQQTRMQTVYERTQALLFKGMKQNMESDMAVDVNDNHTSYDTIYCDVHQSENSSLKQLHLNKNCELVHSQMAGSMEMETDLDMQSNQRETILKLPSSFEFNTPAAEHCETSTLPSFGLNFGRSSDALSPAESGASYFGSYSHENDQPLDQSSRNAFSLLMQSHVKNVGCSQKSLCRACHNCRQPVSVRDVVKCQFCEQYICSGCMRQCQGCFLHYCQLCSMVNYDQATERSFCLTCSGR</sequence>
<evidence type="ECO:0008006" key="3">
    <source>
        <dbReference type="Google" id="ProtNLM"/>
    </source>
</evidence>
<dbReference type="PANTHER" id="PTHR14365:SF1">
    <property type="entry name" value="APOPTOSIS REGULATORY PROTEIN SIVA"/>
    <property type="match status" value="1"/>
</dbReference>
<organism evidence="1 2">
    <name type="scientific">Elysia crispata</name>
    <name type="common">lettuce slug</name>
    <dbReference type="NCBI Taxonomy" id="231223"/>
    <lineage>
        <taxon>Eukaryota</taxon>
        <taxon>Metazoa</taxon>
        <taxon>Spiralia</taxon>
        <taxon>Lophotrochozoa</taxon>
        <taxon>Mollusca</taxon>
        <taxon>Gastropoda</taxon>
        <taxon>Heterobranchia</taxon>
        <taxon>Euthyneura</taxon>
        <taxon>Panpulmonata</taxon>
        <taxon>Sacoglossa</taxon>
        <taxon>Placobranchoidea</taxon>
        <taxon>Plakobranchidae</taxon>
        <taxon>Elysia</taxon>
    </lineage>
</organism>